<evidence type="ECO:0000313" key="1">
    <source>
        <dbReference type="EMBL" id="CAG8440837.1"/>
    </source>
</evidence>
<dbReference type="OrthoDB" id="2388356at2759"/>
<dbReference type="InterPro" id="IPR011009">
    <property type="entry name" value="Kinase-like_dom_sf"/>
</dbReference>
<evidence type="ECO:0000313" key="2">
    <source>
        <dbReference type="Proteomes" id="UP000789831"/>
    </source>
</evidence>
<keyword evidence="2" id="KW-1185">Reference proteome</keyword>
<organism evidence="1 2">
    <name type="scientific">Ambispora gerdemannii</name>
    <dbReference type="NCBI Taxonomy" id="144530"/>
    <lineage>
        <taxon>Eukaryota</taxon>
        <taxon>Fungi</taxon>
        <taxon>Fungi incertae sedis</taxon>
        <taxon>Mucoromycota</taxon>
        <taxon>Glomeromycotina</taxon>
        <taxon>Glomeromycetes</taxon>
        <taxon>Archaeosporales</taxon>
        <taxon>Ambisporaceae</taxon>
        <taxon>Ambispora</taxon>
    </lineage>
</organism>
<sequence length="221" mass="25726">MSDLNGFLNKNPNMQIPLTPAHFSKINTCGLEGLSENERNIYFMQSTTEEYSTEDPSQELTKKFKEWTYGGSPYLFGYYATEVPDFITIYRPNGTVTELGYSVKKIFKEVSVKHLVEIYKTLRENKVRYNDKLEHSTSHCVYLAPCELQRTPTNLKELLQALICILTCLKEMHGIKPNPLMHRDVRWPNIVRYKDEYKKFILIDFDYATFGKGKKGIAKKL</sequence>
<dbReference type="EMBL" id="CAJVPL010000066">
    <property type="protein sequence ID" value="CAG8440837.1"/>
    <property type="molecule type" value="Genomic_DNA"/>
</dbReference>
<proteinExistence type="predicted"/>
<comment type="caution">
    <text evidence="1">The sequence shown here is derived from an EMBL/GenBank/DDBJ whole genome shotgun (WGS) entry which is preliminary data.</text>
</comment>
<gene>
    <name evidence="1" type="ORF">AGERDE_LOCUS1051</name>
</gene>
<dbReference type="SUPFAM" id="SSF56112">
    <property type="entry name" value="Protein kinase-like (PK-like)"/>
    <property type="match status" value="1"/>
</dbReference>
<protein>
    <submittedName>
        <fullName evidence="1">11561_t:CDS:1</fullName>
    </submittedName>
</protein>
<reference evidence="1" key="1">
    <citation type="submission" date="2021-06" db="EMBL/GenBank/DDBJ databases">
        <authorList>
            <person name="Kallberg Y."/>
            <person name="Tangrot J."/>
            <person name="Rosling A."/>
        </authorList>
    </citation>
    <scope>NUCLEOTIDE SEQUENCE</scope>
    <source>
        <strain evidence="1">MT106</strain>
    </source>
</reference>
<accession>A0A9N8YQL0</accession>
<dbReference type="AlphaFoldDB" id="A0A9N8YQL0"/>
<dbReference type="Proteomes" id="UP000789831">
    <property type="component" value="Unassembled WGS sequence"/>
</dbReference>
<name>A0A9N8YQL0_9GLOM</name>